<dbReference type="eggNOG" id="KOG0207">
    <property type="taxonomic scope" value="Eukaryota"/>
</dbReference>
<dbReference type="PANTHER" id="PTHR46594">
    <property type="entry name" value="P-TYPE CATION-TRANSPORTING ATPASE"/>
    <property type="match status" value="1"/>
</dbReference>
<dbReference type="GO" id="GO:0000166">
    <property type="term" value="F:nucleotide binding"/>
    <property type="evidence" value="ECO:0007669"/>
    <property type="project" value="InterPro"/>
</dbReference>
<evidence type="ECO:0000256" key="2">
    <source>
        <dbReference type="ARBA" id="ARBA00022692"/>
    </source>
</evidence>
<dbReference type="InterPro" id="IPR023214">
    <property type="entry name" value="HAD_sf"/>
</dbReference>
<dbReference type="InterPro" id="IPR023299">
    <property type="entry name" value="ATPase_P-typ_cyto_dom_N"/>
</dbReference>
<dbReference type="GO" id="GO:0046872">
    <property type="term" value="F:metal ion binding"/>
    <property type="evidence" value="ECO:0007669"/>
    <property type="project" value="UniProtKB-KW"/>
</dbReference>
<organism evidence="6">
    <name type="scientific">Amphimedon queenslandica</name>
    <name type="common">Sponge</name>
    <dbReference type="NCBI Taxonomy" id="400682"/>
    <lineage>
        <taxon>Eukaryota</taxon>
        <taxon>Metazoa</taxon>
        <taxon>Porifera</taxon>
        <taxon>Demospongiae</taxon>
        <taxon>Heteroscleromorpha</taxon>
        <taxon>Haplosclerida</taxon>
        <taxon>Niphatidae</taxon>
        <taxon>Amphimedon</taxon>
    </lineage>
</organism>
<dbReference type="OrthoDB" id="432719at2759"/>
<evidence type="ECO:0000256" key="5">
    <source>
        <dbReference type="ARBA" id="ARBA00023136"/>
    </source>
</evidence>
<dbReference type="InParanoid" id="A0A1X7USR8"/>
<evidence type="ECO:0000256" key="1">
    <source>
        <dbReference type="ARBA" id="ARBA00004370"/>
    </source>
</evidence>
<reference evidence="6" key="1">
    <citation type="submission" date="2017-05" db="UniProtKB">
        <authorList>
            <consortium name="EnsemblMetazoa"/>
        </authorList>
    </citation>
    <scope>IDENTIFICATION</scope>
</reference>
<keyword evidence="2" id="KW-0812">Transmembrane</keyword>
<dbReference type="InterPro" id="IPR018303">
    <property type="entry name" value="ATPase_P-typ_P_site"/>
</dbReference>
<dbReference type="GO" id="GO:0016020">
    <property type="term" value="C:membrane"/>
    <property type="evidence" value="ECO:0007669"/>
    <property type="project" value="UniProtKB-SubCell"/>
</dbReference>
<dbReference type="STRING" id="400682.A0A1X7USR8"/>
<evidence type="ECO:0000256" key="4">
    <source>
        <dbReference type="ARBA" id="ARBA00022989"/>
    </source>
</evidence>
<evidence type="ECO:0000313" key="6">
    <source>
        <dbReference type="EnsemblMetazoa" id="Aqu2.1.30823_001"/>
    </source>
</evidence>
<dbReference type="Gene3D" id="3.40.1110.10">
    <property type="entry name" value="Calcium-transporting ATPase, cytoplasmic domain N"/>
    <property type="match status" value="1"/>
</dbReference>
<dbReference type="AlphaFoldDB" id="A0A1X7USR8"/>
<dbReference type="SUPFAM" id="SSF81660">
    <property type="entry name" value="Metal cation-transporting ATPase, ATP-binding domain N"/>
    <property type="match status" value="1"/>
</dbReference>
<dbReference type="Pfam" id="PF00702">
    <property type="entry name" value="Hydrolase"/>
    <property type="match status" value="1"/>
</dbReference>
<evidence type="ECO:0000256" key="3">
    <source>
        <dbReference type="ARBA" id="ARBA00022723"/>
    </source>
</evidence>
<keyword evidence="3" id="KW-0479">Metal-binding</keyword>
<keyword evidence="5" id="KW-0472">Membrane</keyword>
<accession>A0A1X7USR8</accession>
<dbReference type="EnsemblMetazoa" id="Aqu2.1.30823_001">
    <property type="protein sequence ID" value="Aqu2.1.30823_001"/>
    <property type="gene ID" value="Aqu2.1.30823"/>
</dbReference>
<proteinExistence type="predicted"/>
<dbReference type="PANTHER" id="PTHR46594:SF4">
    <property type="entry name" value="P-TYPE CATION-TRANSPORTING ATPASE"/>
    <property type="match status" value="1"/>
</dbReference>
<protein>
    <submittedName>
        <fullName evidence="6">Uncharacterized protein</fullName>
    </submittedName>
</protein>
<comment type="subcellular location">
    <subcellularLocation>
        <location evidence="1">Membrane</location>
    </subcellularLocation>
</comment>
<dbReference type="Gene3D" id="3.40.50.1000">
    <property type="entry name" value="HAD superfamily/HAD-like"/>
    <property type="match status" value="1"/>
</dbReference>
<sequence length="119" mass="12955">TPTAVMIGTGIGASNGILIKGGEPLETTHEDKAIIFDKTGTLTEGKPAVSHIMPYLLLYRFLSIVGVAKSNSDYPLEKTITAYAKEVRKDNVLLLSFFKLLNNDSESDDDDMPTVSFCK</sequence>
<dbReference type="PROSITE" id="PS00154">
    <property type="entry name" value="ATPASE_E1_E2"/>
    <property type="match status" value="1"/>
</dbReference>
<name>A0A1X7USR8_AMPQE</name>
<keyword evidence="4" id="KW-1133">Transmembrane helix</keyword>